<accession>A0A2S0MD48</accession>
<reference evidence="3 4" key="1">
    <citation type="submission" date="2018-03" db="EMBL/GenBank/DDBJ databases">
        <title>Genome sequencing of Ottowia sp.</title>
        <authorList>
            <person name="Kim S.-J."/>
            <person name="Heo J."/>
            <person name="Kwon S.-W."/>
        </authorList>
    </citation>
    <scope>NUCLEOTIDE SEQUENCE [LARGE SCALE GENOMIC DNA]</scope>
    <source>
        <strain evidence="3 4">KADR8-3</strain>
    </source>
</reference>
<dbReference type="AlphaFoldDB" id="A0A2S0MD48"/>
<proteinExistence type="predicted"/>
<evidence type="ECO:0000256" key="1">
    <source>
        <dbReference type="SAM" id="Phobius"/>
    </source>
</evidence>
<keyword evidence="4" id="KW-1185">Reference proteome</keyword>
<feature type="transmembrane region" description="Helical" evidence="1">
    <location>
        <begin position="57"/>
        <end position="73"/>
    </location>
</feature>
<keyword evidence="1" id="KW-0472">Membrane</keyword>
<dbReference type="InterPro" id="IPR000326">
    <property type="entry name" value="PAP2/HPO"/>
</dbReference>
<feature type="transmembrane region" description="Helical" evidence="1">
    <location>
        <begin position="207"/>
        <end position="229"/>
    </location>
</feature>
<dbReference type="CDD" id="cd03392">
    <property type="entry name" value="PAP2_like_2"/>
    <property type="match status" value="1"/>
</dbReference>
<feature type="transmembrane region" description="Helical" evidence="1">
    <location>
        <begin position="270"/>
        <end position="292"/>
    </location>
</feature>
<keyword evidence="1" id="KW-1133">Transmembrane helix</keyword>
<dbReference type="Proteomes" id="UP000239709">
    <property type="component" value="Chromosome"/>
</dbReference>
<dbReference type="PANTHER" id="PTHR14969">
    <property type="entry name" value="SPHINGOSINE-1-PHOSPHATE PHOSPHOHYDROLASE"/>
    <property type="match status" value="1"/>
</dbReference>
<dbReference type="SUPFAM" id="SSF48317">
    <property type="entry name" value="Acid phosphatase/Vanadium-dependent haloperoxidase"/>
    <property type="match status" value="1"/>
</dbReference>
<evidence type="ECO:0000313" key="4">
    <source>
        <dbReference type="Proteomes" id="UP000239709"/>
    </source>
</evidence>
<dbReference type="EMBL" id="CP027666">
    <property type="protein sequence ID" value="AVO33825.1"/>
    <property type="molecule type" value="Genomic_DNA"/>
</dbReference>
<dbReference type="Gene3D" id="1.20.144.10">
    <property type="entry name" value="Phosphatidic acid phosphatase type 2/haloperoxidase"/>
    <property type="match status" value="1"/>
</dbReference>
<dbReference type="OrthoDB" id="9780918at2"/>
<dbReference type="KEGG" id="otk:C6570_05850"/>
<dbReference type="SMART" id="SM00014">
    <property type="entry name" value="acidPPc"/>
    <property type="match status" value="1"/>
</dbReference>
<organism evidence="3 4">
    <name type="scientific">Ottowia oryzae</name>
    <dbReference type="NCBI Taxonomy" id="2109914"/>
    <lineage>
        <taxon>Bacteria</taxon>
        <taxon>Pseudomonadati</taxon>
        <taxon>Pseudomonadota</taxon>
        <taxon>Betaproteobacteria</taxon>
        <taxon>Burkholderiales</taxon>
        <taxon>Comamonadaceae</taxon>
        <taxon>Ottowia</taxon>
    </lineage>
</organism>
<name>A0A2S0MD48_9BURK</name>
<dbReference type="InterPro" id="IPR036938">
    <property type="entry name" value="PAP2/HPO_sf"/>
</dbReference>
<gene>
    <name evidence="3" type="ORF">C6570_05850</name>
</gene>
<sequence length="297" mass="30784">MRWPGASPSPRHALGAIGGIFSLLLLCGTPVWAAEGAAGVAHSVVRLQTWFDPAAPWVLGLLLVLAGVSAHRARRAAPRWPRPRVGGWTLALAAVLGVSAAALTWVIAHGGHPLQLAWDQAAADWGAALRAQGWRESAQRLGNATDVLPMTALAVLVGVVLWARGAGALAWGWLLTTSINSLWIRVLKGAVARPRPGTAAEVLVSGFSFPSGHTSAAVLVFGLLCWLLCRGASPGAKWVAGLFTALVVATVGASRVVLGAHYLSDVVGGLLWAGALLACATVALRPVVAGYADPYRR</sequence>
<keyword evidence="1" id="KW-0812">Transmembrane</keyword>
<dbReference type="Pfam" id="PF01569">
    <property type="entry name" value="PAP2"/>
    <property type="match status" value="1"/>
</dbReference>
<feature type="transmembrane region" description="Helical" evidence="1">
    <location>
        <begin position="85"/>
        <end position="108"/>
    </location>
</feature>
<protein>
    <recommendedName>
        <fullName evidence="2">Phosphatidic acid phosphatase type 2/haloperoxidase domain-containing protein</fullName>
    </recommendedName>
</protein>
<evidence type="ECO:0000259" key="2">
    <source>
        <dbReference type="SMART" id="SM00014"/>
    </source>
</evidence>
<evidence type="ECO:0000313" key="3">
    <source>
        <dbReference type="EMBL" id="AVO33825.1"/>
    </source>
</evidence>
<feature type="domain" description="Phosphatidic acid phosphatase type 2/haloperoxidase" evidence="2">
    <location>
        <begin position="166"/>
        <end position="281"/>
    </location>
</feature>
<feature type="transmembrane region" description="Helical" evidence="1">
    <location>
        <begin position="238"/>
        <end position="258"/>
    </location>
</feature>
<dbReference type="PANTHER" id="PTHR14969:SF13">
    <property type="entry name" value="AT30094P"/>
    <property type="match status" value="1"/>
</dbReference>